<sequence length="46" mass="5267">MDGWKIVATCSVGNRSHFSVIHAVETCESQNHSWYVELEKVPTRCM</sequence>
<organism evidence="1">
    <name type="scientific">Arundo donax</name>
    <name type="common">Giant reed</name>
    <name type="synonym">Donax arundinaceus</name>
    <dbReference type="NCBI Taxonomy" id="35708"/>
    <lineage>
        <taxon>Eukaryota</taxon>
        <taxon>Viridiplantae</taxon>
        <taxon>Streptophyta</taxon>
        <taxon>Embryophyta</taxon>
        <taxon>Tracheophyta</taxon>
        <taxon>Spermatophyta</taxon>
        <taxon>Magnoliopsida</taxon>
        <taxon>Liliopsida</taxon>
        <taxon>Poales</taxon>
        <taxon>Poaceae</taxon>
        <taxon>PACMAD clade</taxon>
        <taxon>Arundinoideae</taxon>
        <taxon>Arundineae</taxon>
        <taxon>Arundo</taxon>
    </lineage>
</organism>
<name>A0A0A8Y8X5_ARUDO</name>
<proteinExistence type="predicted"/>
<reference evidence="1" key="1">
    <citation type="submission" date="2014-09" db="EMBL/GenBank/DDBJ databases">
        <authorList>
            <person name="Magalhaes I.L.F."/>
            <person name="Oliveira U."/>
            <person name="Santos F.R."/>
            <person name="Vidigal T.H.D.A."/>
            <person name="Brescovit A.D."/>
            <person name="Santos A.J."/>
        </authorList>
    </citation>
    <scope>NUCLEOTIDE SEQUENCE</scope>
    <source>
        <tissue evidence="1">Shoot tissue taken approximately 20 cm above the soil surface</tissue>
    </source>
</reference>
<reference evidence="1" key="2">
    <citation type="journal article" date="2015" name="Data Brief">
        <title>Shoot transcriptome of the giant reed, Arundo donax.</title>
        <authorList>
            <person name="Barrero R.A."/>
            <person name="Guerrero F.D."/>
            <person name="Moolhuijzen P."/>
            <person name="Goolsby J.A."/>
            <person name="Tidwell J."/>
            <person name="Bellgard S.E."/>
            <person name="Bellgard M.I."/>
        </authorList>
    </citation>
    <scope>NUCLEOTIDE SEQUENCE</scope>
    <source>
        <tissue evidence="1">Shoot tissue taken approximately 20 cm above the soil surface</tissue>
    </source>
</reference>
<dbReference type="AlphaFoldDB" id="A0A0A8Y8X5"/>
<evidence type="ECO:0000313" key="1">
    <source>
        <dbReference type="EMBL" id="JAD21715.1"/>
    </source>
</evidence>
<protein>
    <submittedName>
        <fullName evidence="1">Uncharacterized protein</fullName>
    </submittedName>
</protein>
<accession>A0A0A8Y8X5</accession>
<dbReference type="EMBL" id="GBRH01276180">
    <property type="protein sequence ID" value="JAD21715.1"/>
    <property type="molecule type" value="Transcribed_RNA"/>
</dbReference>